<feature type="region of interest" description="Disordered" evidence="1">
    <location>
        <begin position="88"/>
        <end position="147"/>
    </location>
</feature>
<comment type="caution">
    <text evidence="2">The sequence shown here is derived from an EMBL/GenBank/DDBJ whole genome shotgun (WGS) entry which is preliminary data.</text>
</comment>
<evidence type="ECO:0000256" key="1">
    <source>
        <dbReference type="SAM" id="MobiDB-lite"/>
    </source>
</evidence>
<dbReference type="EMBL" id="JAGMVJ010000009">
    <property type="protein sequence ID" value="KAH7087472.1"/>
    <property type="molecule type" value="Genomic_DNA"/>
</dbReference>
<feature type="region of interest" description="Disordered" evidence="1">
    <location>
        <begin position="340"/>
        <end position="512"/>
    </location>
</feature>
<evidence type="ECO:0000313" key="2">
    <source>
        <dbReference type="EMBL" id="KAH7087472.1"/>
    </source>
</evidence>
<gene>
    <name evidence="2" type="ORF">FB567DRAFT_525095</name>
</gene>
<organism evidence="2 3">
    <name type="scientific">Paraphoma chrysanthemicola</name>
    <dbReference type="NCBI Taxonomy" id="798071"/>
    <lineage>
        <taxon>Eukaryota</taxon>
        <taxon>Fungi</taxon>
        <taxon>Dikarya</taxon>
        <taxon>Ascomycota</taxon>
        <taxon>Pezizomycotina</taxon>
        <taxon>Dothideomycetes</taxon>
        <taxon>Pleosporomycetidae</taxon>
        <taxon>Pleosporales</taxon>
        <taxon>Pleosporineae</taxon>
        <taxon>Phaeosphaeriaceae</taxon>
        <taxon>Paraphoma</taxon>
    </lineage>
</organism>
<feature type="compositionally biased region" description="Basic and acidic residues" evidence="1">
    <location>
        <begin position="350"/>
        <end position="359"/>
    </location>
</feature>
<proteinExistence type="predicted"/>
<feature type="compositionally biased region" description="Basic residues" evidence="1">
    <location>
        <begin position="368"/>
        <end position="381"/>
    </location>
</feature>
<sequence length="512" mass="56291">MHCVELIPGTTRITTRLLSWPSTFIPQGVLGWIDELKDGLRSPMDPAVLALVQCICLYTAVKQGVAMKLPTPAQDHLLAALKLVGKLQKPASTPTTNSPIREDRASETSSSEDETDDDGSQLDPGDIIQPKHRITGNRRLTRAQMRGEPACNVPDYVGKLKITPTPHKESIPRKNIAPAGPAAMKSLQKNMLPSLLAKLPQLSELSFRNHSKDAFFARLCLKIGVYGSESVDIQGNDVLTYMKPKETGGVGPALLMQVQRRVPGHRFELQEVTWNNDIKLGLIKLEPFAQEVRSYEEIYAVIKYCFLLATEAMLGGYKHHFIPINNTFVHHLTALYKRSGSAPSNVEDGGGDHMDEDRSSPPVSAKGLSHRGIARPKRCLNKPRPVPMSDFIEFDGDEQDCDSDYGSDVPLPEPNTKQAKTPPNVPGFNIMDENTDMEQNNRRPGYSGKRRSYAQDPAGSSKKRPLAMATTAAVNSRNGAKAHQVRSSVALRKESSTSGSAFSSADMMDIDW</sequence>
<accession>A0A8K0R8D1</accession>
<dbReference type="OrthoDB" id="3688256at2759"/>
<feature type="compositionally biased region" description="Basic residues" evidence="1">
    <location>
        <begin position="130"/>
        <end position="141"/>
    </location>
</feature>
<feature type="compositionally biased region" description="Polar residues" evidence="1">
    <location>
        <begin position="90"/>
        <end position="99"/>
    </location>
</feature>
<dbReference type="AlphaFoldDB" id="A0A8K0R8D1"/>
<keyword evidence="3" id="KW-1185">Reference proteome</keyword>
<reference evidence="2" key="1">
    <citation type="journal article" date="2021" name="Nat. Commun.">
        <title>Genetic determinants of endophytism in the Arabidopsis root mycobiome.</title>
        <authorList>
            <person name="Mesny F."/>
            <person name="Miyauchi S."/>
            <person name="Thiergart T."/>
            <person name="Pickel B."/>
            <person name="Atanasova L."/>
            <person name="Karlsson M."/>
            <person name="Huettel B."/>
            <person name="Barry K.W."/>
            <person name="Haridas S."/>
            <person name="Chen C."/>
            <person name="Bauer D."/>
            <person name="Andreopoulos W."/>
            <person name="Pangilinan J."/>
            <person name="LaButti K."/>
            <person name="Riley R."/>
            <person name="Lipzen A."/>
            <person name="Clum A."/>
            <person name="Drula E."/>
            <person name="Henrissat B."/>
            <person name="Kohler A."/>
            <person name="Grigoriev I.V."/>
            <person name="Martin F.M."/>
            <person name="Hacquard S."/>
        </authorList>
    </citation>
    <scope>NUCLEOTIDE SEQUENCE</scope>
    <source>
        <strain evidence="2">MPI-SDFR-AT-0120</strain>
    </source>
</reference>
<feature type="compositionally biased region" description="Acidic residues" evidence="1">
    <location>
        <begin position="392"/>
        <end position="405"/>
    </location>
</feature>
<dbReference type="Proteomes" id="UP000813461">
    <property type="component" value="Unassembled WGS sequence"/>
</dbReference>
<name>A0A8K0R8D1_9PLEO</name>
<feature type="compositionally biased region" description="Acidic residues" evidence="1">
    <location>
        <begin position="110"/>
        <end position="120"/>
    </location>
</feature>
<protein>
    <submittedName>
        <fullName evidence="2">Uncharacterized protein</fullName>
    </submittedName>
</protein>
<evidence type="ECO:0000313" key="3">
    <source>
        <dbReference type="Proteomes" id="UP000813461"/>
    </source>
</evidence>